<gene>
    <name evidence="2" type="ORF">IE37_01186</name>
</gene>
<dbReference type="STRING" id="1265.SAMN02910280_2089"/>
<dbReference type="RefSeq" id="WP_109726021.1">
    <property type="nucleotide sequence ID" value="NZ_QGDI01000004.1"/>
</dbReference>
<keyword evidence="1" id="KW-0175">Coiled coil</keyword>
<dbReference type="OrthoDB" id="1651292at2"/>
<sequence length="144" mass="15848">MVEQDTIRLLRECDAGVKMGISSIGDVLGYVSSPELKKLLQDSSQEHDELKAELQGLLAEYNDEGKEPAAMAKGMSWLKSNVKLTVDGSDSTAADLMVDGCNMGVKSLSRYLNQYKAADERSKNMAKRIISAEERLSADMRPFL</sequence>
<accession>A0A315Y0D3</accession>
<evidence type="ECO:0000313" key="3">
    <source>
        <dbReference type="Proteomes" id="UP000245720"/>
    </source>
</evidence>
<organism evidence="2 3">
    <name type="scientific">Ruminococcus flavefaciens</name>
    <dbReference type="NCBI Taxonomy" id="1265"/>
    <lineage>
        <taxon>Bacteria</taxon>
        <taxon>Bacillati</taxon>
        <taxon>Bacillota</taxon>
        <taxon>Clostridia</taxon>
        <taxon>Eubacteriales</taxon>
        <taxon>Oscillospiraceae</taxon>
        <taxon>Ruminococcus</taxon>
    </lineage>
</organism>
<reference evidence="2 3" key="1">
    <citation type="submission" date="2018-05" db="EMBL/GenBank/DDBJ databases">
        <title>The Hungate 1000. A catalogue of reference genomes from the rumen microbiome.</title>
        <authorList>
            <person name="Kelly W."/>
        </authorList>
    </citation>
    <scope>NUCLEOTIDE SEQUENCE [LARGE SCALE GENOMIC DNA]</scope>
    <source>
        <strain evidence="2 3">SAb67</strain>
    </source>
</reference>
<dbReference type="Proteomes" id="UP000245720">
    <property type="component" value="Unassembled WGS sequence"/>
</dbReference>
<name>A0A315Y0D3_RUMFL</name>
<protein>
    <recommendedName>
        <fullName evidence="4">DUF2383 domain-containing protein</fullName>
    </recommendedName>
</protein>
<evidence type="ECO:0008006" key="4">
    <source>
        <dbReference type="Google" id="ProtNLM"/>
    </source>
</evidence>
<evidence type="ECO:0000313" key="2">
    <source>
        <dbReference type="EMBL" id="PWJ13384.1"/>
    </source>
</evidence>
<comment type="caution">
    <text evidence="2">The sequence shown here is derived from an EMBL/GenBank/DDBJ whole genome shotgun (WGS) entry which is preliminary data.</text>
</comment>
<dbReference type="EMBL" id="QGDI01000004">
    <property type="protein sequence ID" value="PWJ13384.1"/>
    <property type="molecule type" value="Genomic_DNA"/>
</dbReference>
<feature type="coiled-coil region" evidence="1">
    <location>
        <begin position="33"/>
        <end position="67"/>
    </location>
</feature>
<proteinExistence type="predicted"/>
<dbReference type="Gene3D" id="1.20.1260.10">
    <property type="match status" value="1"/>
</dbReference>
<evidence type="ECO:0000256" key="1">
    <source>
        <dbReference type="SAM" id="Coils"/>
    </source>
</evidence>
<dbReference type="AlphaFoldDB" id="A0A315Y0D3"/>
<dbReference type="InterPro" id="IPR012347">
    <property type="entry name" value="Ferritin-like"/>
</dbReference>